<evidence type="ECO:0000313" key="7">
    <source>
        <dbReference type="EMBL" id="RNA26715.1"/>
    </source>
</evidence>
<feature type="compositionally biased region" description="Polar residues" evidence="4">
    <location>
        <begin position="51"/>
        <end position="60"/>
    </location>
</feature>
<comment type="similarity">
    <text evidence="2">Belongs to the NPC2 family.</text>
</comment>
<evidence type="ECO:0000256" key="4">
    <source>
        <dbReference type="SAM" id="MobiDB-lite"/>
    </source>
</evidence>
<dbReference type="OrthoDB" id="4937502at2759"/>
<dbReference type="EMBL" id="REGN01002685">
    <property type="protein sequence ID" value="RNA26715.1"/>
    <property type="molecule type" value="Genomic_DNA"/>
</dbReference>
<name>A0A3M7RTQ7_BRAPC</name>
<dbReference type="STRING" id="10195.A0A3M7RTQ7"/>
<keyword evidence="8" id="KW-1185">Reference proteome</keyword>
<dbReference type="Pfam" id="PF02221">
    <property type="entry name" value="E1_DerP2_DerF2"/>
    <property type="match status" value="1"/>
</dbReference>
<dbReference type="InterPro" id="IPR014756">
    <property type="entry name" value="Ig_E-set"/>
</dbReference>
<evidence type="ECO:0000256" key="1">
    <source>
        <dbReference type="ARBA" id="ARBA00004613"/>
    </source>
</evidence>
<proteinExistence type="inferred from homology"/>
<dbReference type="Gene3D" id="2.60.40.770">
    <property type="match status" value="1"/>
</dbReference>
<dbReference type="GO" id="GO:0005576">
    <property type="term" value="C:extracellular region"/>
    <property type="evidence" value="ECO:0007669"/>
    <property type="project" value="UniProtKB-SubCell"/>
</dbReference>
<evidence type="ECO:0000256" key="3">
    <source>
        <dbReference type="ARBA" id="ARBA00022525"/>
    </source>
</evidence>
<protein>
    <submittedName>
        <fullName evidence="7">Ecdysteroid-regulated 16 kDa-like</fullName>
    </submittedName>
</protein>
<keyword evidence="5" id="KW-0732">Signal</keyword>
<dbReference type="SUPFAM" id="SSF81296">
    <property type="entry name" value="E set domains"/>
    <property type="match status" value="1"/>
</dbReference>
<feature type="signal peptide" evidence="5">
    <location>
        <begin position="1"/>
        <end position="19"/>
    </location>
</feature>
<comment type="caution">
    <text evidence="7">The sequence shown here is derived from an EMBL/GenBank/DDBJ whole genome shotgun (WGS) entry which is preliminary data.</text>
</comment>
<dbReference type="InterPro" id="IPR003172">
    <property type="entry name" value="ML_dom"/>
</dbReference>
<organism evidence="7 8">
    <name type="scientific">Brachionus plicatilis</name>
    <name type="common">Marine rotifer</name>
    <name type="synonym">Brachionus muelleri</name>
    <dbReference type="NCBI Taxonomy" id="10195"/>
    <lineage>
        <taxon>Eukaryota</taxon>
        <taxon>Metazoa</taxon>
        <taxon>Spiralia</taxon>
        <taxon>Gnathifera</taxon>
        <taxon>Rotifera</taxon>
        <taxon>Eurotatoria</taxon>
        <taxon>Monogononta</taxon>
        <taxon>Pseudotrocha</taxon>
        <taxon>Ploima</taxon>
        <taxon>Brachionidae</taxon>
        <taxon>Brachionus</taxon>
    </lineage>
</organism>
<feature type="region of interest" description="Disordered" evidence="4">
    <location>
        <begin position="32"/>
        <end position="60"/>
    </location>
</feature>
<comment type="subcellular location">
    <subcellularLocation>
        <location evidence="1">Secreted</location>
    </subcellularLocation>
</comment>
<evidence type="ECO:0000313" key="8">
    <source>
        <dbReference type="Proteomes" id="UP000276133"/>
    </source>
</evidence>
<evidence type="ECO:0000259" key="6">
    <source>
        <dbReference type="SMART" id="SM00737"/>
    </source>
</evidence>
<accession>A0A3M7RTQ7</accession>
<evidence type="ECO:0000256" key="5">
    <source>
        <dbReference type="SAM" id="SignalP"/>
    </source>
</evidence>
<dbReference type="SMART" id="SM00737">
    <property type="entry name" value="ML"/>
    <property type="match status" value="1"/>
</dbReference>
<evidence type="ECO:0000256" key="2">
    <source>
        <dbReference type="ARBA" id="ARBA00006370"/>
    </source>
</evidence>
<sequence length="201" mass="22496">MSNKFVIILGLIFFVAVLGEGARSRVAIRNRQDKRAPCSNSTHPGNKMAPCSQSNETDASPESLNIIPCMKRMRTLSNIDSIVIPGCSKYPCLFKRGDSSKIQVAFTPLYRIRAMQLSIAGIIQGSSVDFPLDDQNHCQTSVVELASQNATRCALNRNTQYNYEFSLPILKSYPPMPLNVRYEVKQFGRSLFCFLLPIRIV</sequence>
<dbReference type="Proteomes" id="UP000276133">
    <property type="component" value="Unassembled WGS sequence"/>
</dbReference>
<feature type="chain" id="PRO_5018204338" evidence="5">
    <location>
        <begin position="20"/>
        <end position="201"/>
    </location>
</feature>
<dbReference type="FunFam" id="2.60.40.770:FF:000001">
    <property type="entry name" value="NPC intracellular cholesterol transporter 2"/>
    <property type="match status" value="1"/>
</dbReference>
<dbReference type="AlphaFoldDB" id="A0A3M7RTQ7"/>
<gene>
    <name evidence="7" type="ORF">BpHYR1_003817</name>
</gene>
<keyword evidence="3" id="KW-0964">Secreted</keyword>
<reference evidence="7 8" key="1">
    <citation type="journal article" date="2018" name="Sci. Rep.">
        <title>Genomic signatures of local adaptation to the degree of environmental predictability in rotifers.</title>
        <authorList>
            <person name="Franch-Gras L."/>
            <person name="Hahn C."/>
            <person name="Garcia-Roger E.M."/>
            <person name="Carmona M.J."/>
            <person name="Serra M."/>
            <person name="Gomez A."/>
        </authorList>
    </citation>
    <scope>NUCLEOTIDE SEQUENCE [LARGE SCALE GENOMIC DNA]</scope>
    <source>
        <strain evidence="7">HYR1</strain>
    </source>
</reference>
<feature type="domain" description="MD-2-related lipid-recognition" evidence="6">
    <location>
        <begin position="66"/>
        <end position="198"/>
    </location>
</feature>